<dbReference type="Gene3D" id="2.160.10.10">
    <property type="entry name" value="Hexapeptide repeat proteins"/>
    <property type="match status" value="1"/>
</dbReference>
<comment type="caution">
    <text evidence="11">The sequence shown here is derived from an EMBL/GenBank/DDBJ whole genome shotgun (WGS) entry which is preliminary data.</text>
</comment>
<evidence type="ECO:0000256" key="4">
    <source>
        <dbReference type="ARBA" id="ARBA00022679"/>
    </source>
</evidence>
<evidence type="ECO:0000259" key="10">
    <source>
        <dbReference type="PROSITE" id="PS51330"/>
    </source>
</evidence>
<organism evidence="11 12">
    <name type="scientific">Salix brachista</name>
    <dbReference type="NCBI Taxonomy" id="2182728"/>
    <lineage>
        <taxon>Eukaryota</taxon>
        <taxon>Viridiplantae</taxon>
        <taxon>Streptophyta</taxon>
        <taxon>Embryophyta</taxon>
        <taxon>Tracheophyta</taxon>
        <taxon>Spermatophyta</taxon>
        <taxon>Magnoliopsida</taxon>
        <taxon>eudicotyledons</taxon>
        <taxon>Gunneridae</taxon>
        <taxon>Pentapetalae</taxon>
        <taxon>rosids</taxon>
        <taxon>fabids</taxon>
        <taxon>Malpighiales</taxon>
        <taxon>Salicaceae</taxon>
        <taxon>Saliceae</taxon>
        <taxon>Salix</taxon>
    </lineage>
</organism>
<comment type="pathway">
    <text evidence="1">Nucleotide-sugar biosynthesis; GDP-alpha-D-mannose biosynthesis; GDP-alpha-D-mannose from alpha-D-mannose 1-phosphate (GTP route): step 1/1.</text>
</comment>
<dbReference type="PROSITE" id="PS00075">
    <property type="entry name" value="DHFR_1"/>
    <property type="match status" value="1"/>
</dbReference>
<keyword evidence="5" id="KW-0548">Nucleotidyltransferase</keyword>
<dbReference type="InterPro" id="IPR045233">
    <property type="entry name" value="GMPPB_N"/>
</dbReference>
<evidence type="ECO:0000256" key="9">
    <source>
        <dbReference type="ARBA" id="ARBA00023134"/>
    </source>
</evidence>
<feature type="domain" description="DHFR" evidence="10">
    <location>
        <begin position="499"/>
        <end position="674"/>
    </location>
</feature>
<dbReference type="Pfam" id="PF25087">
    <property type="entry name" value="GMPPB_C"/>
    <property type="match status" value="1"/>
</dbReference>
<proteinExistence type="inferred from homology"/>
<dbReference type="InterPro" id="IPR050486">
    <property type="entry name" value="Mannose-1P_guanyltransferase"/>
</dbReference>
<dbReference type="PANTHER" id="PTHR22572">
    <property type="entry name" value="SUGAR-1-PHOSPHATE GUANYL TRANSFERASE"/>
    <property type="match status" value="1"/>
</dbReference>
<evidence type="ECO:0000256" key="8">
    <source>
        <dbReference type="ARBA" id="ARBA00023002"/>
    </source>
</evidence>
<dbReference type="GO" id="GO:0004475">
    <property type="term" value="F:mannose-1-phosphate guanylyltransferase (GTP) activity"/>
    <property type="evidence" value="ECO:0007669"/>
    <property type="project" value="InterPro"/>
</dbReference>
<keyword evidence="9" id="KW-0342">GTP-binding</keyword>
<evidence type="ECO:0000256" key="2">
    <source>
        <dbReference type="ARBA" id="ARBA00007274"/>
    </source>
</evidence>
<dbReference type="Gene3D" id="3.40.430.10">
    <property type="entry name" value="Dihydrofolate Reductase, subunit A"/>
    <property type="match status" value="1"/>
</dbReference>
<keyword evidence="4" id="KW-0808">Transferase</keyword>
<dbReference type="PROSITE" id="PS51330">
    <property type="entry name" value="DHFR_2"/>
    <property type="match status" value="1"/>
</dbReference>
<dbReference type="Pfam" id="PF00186">
    <property type="entry name" value="DHFR_1"/>
    <property type="match status" value="1"/>
</dbReference>
<dbReference type="InterPro" id="IPR056729">
    <property type="entry name" value="GMPPB_C"/>
</dbReference>
<evidence type="ECO:0000256" key="5">
    <source>
        <dbReference type="ARBA" id="ARBA00022695"/>
    </source>
</evidence>
<protein>
    <recommendedName>
        <fullName evidence="10">DHFR domain-containing protein</fullName>
    </recommendedName>
</protein>
<evidence type="ECO:0000256" key="3">
    <source>
        <dbReference type="ARBA" id="ARBA00022563"/>
    </source>
</evidence>
<dbReference type="FunFam" id="3.90.550.10:FF:000013">
    <property type="entry name" value="mannose-1-phosphate guanyltransferase beta"/>
    <property type="match status" value="1"/>
</dbReference>
<dbReference type="CDD" id="cd06425">
    <property type="entry name" value="M1P_guanylylT_B_like_N"/>
    <property type="match status" value="1"/>
</dbReference>
<dbReference type="GO" id="GO:0046654">
    <property type="term" value="P:tetrahydrofolate biosynthetic process"/>
    <property type="evidence" value="ECO:0007669"/>
    <property type="project" value="UniProtKB-UniPathway"/>
</dbReference>
<evidence type="ECO:0000256" key="6">
    <source>
        <dbReference type="ARBA" id="ARBA00022741"/>
    </source>
</evidence>
<dbReference type="InterPro" id="IPR029044">
    <property type="entry name" value="Nucleotide-diphossugar_trans"/>
</dbReference>
<keyword evidence="8" id="KW-0560">Oxidoreductase</keyword>
<dbReference type="AlphaFoldDB" id="A0A5N5LND3"/>
<name>A0A5N5LND3_9ROSI</name>
<dbReference type="SUPFAM" id="SSF53448">
    <property type="entry name" value="Nucleotide-diphospho-sugar transferases"/>
    <property type="match status" value="1"/>
</dbReference>
<dbReference type="InterPro" id="IPR017925">
    <property type="entry name" value="DHFR_CS"/>
</dbReference>
<dbReference type="EMBL" id="VDCV01000008">
    <property type="protein sequence ID" value="KAB5544305.1"/>
    <property type="molecule type" value="Genomic_DNA"/>
</dbReference>
<evidence type="ECO:0000256" key="7">
    <source>
        <dbReference type="ARBA" id="ARBA00022857"/>
    </source>
</evidence>
<evidence type="ECO:0000313" key="12">
    <source>
        <dbReference type="Proteomes" id="UP000326939"/>
    </source>
</evidence>
<dbReference type="UniPathway" id="UPA00077">
    <property type="reaction ID" value="UER00158"/>
</dbReference>
<comment type="similarity">
    <text evidence="2">Belongs to the transferase hexapeptide repeat family.</text>
</comment>
<dbReference type="Pfam" id="PF00483">
    <property type="entry name" value="NTP_transferase"/>
    <property type="match status" value="1"/>
</dbReference>
<dbReference type="PROSITE" id="PS51257">
    <property type="entry name" value="PROKAR_LIPOPROTEIN"/>
    <property type="match status" value="1"/>
</dbReference>
<sequence>MAKPRFTWAALFVGGHLTLSCALFQRDLLNVFGWEDAASSSFVLSWMCLSTRFWLSKGRRSIRMKALILVGGLGTRLRPLTLSVPKPLVEFANKPMILHQIEALKAIGVTEVVLAINYQPELMLNLKEFEKKLEIKITFSQETEPLGTAGPLALARDKLIDDSGEPFFVLNSDVISEYPLKQMVDFHKAHGGEASIMVTKVDEPSKYGVVVMEESTGKVERFVEKPKTFVGNKINAGIYLLNPSVIDRIELRPTSIEKEVFPKIAADNKLYAMVLPGFWMDIGQPRDYIAGLRLYLDSLRKKSSTKLATGPHIVGNVLVDETAKIGEGCLIGPDVAIGPGCIVESGVRLSRCSVMSGVCIKQHACISSSIIGWQSTVGRWARVENLTILGEKVQVYDEIYTNGGVVLPYRKIKSSILKPEIVILPPRLSDSLSQKPVRDSDSGSCEAKGKMAKLRFTWAARFVGGHLTLSCALFQCDLLNVFGWEDAASSSLRLSSMTIYQVVVAATRDMGIGKGGKLPWRLPSDLKFFKEITSGTTDPVKQNAVLMGRKTWESIPVRYRPLPGRLNVVLTRSFEIKNEANVVTCGSISSALEMLAKAPYCFSIDKVFVIGGGQILRETLNGPRCDAIHVTRIETSVECDTFIPSIDFSMFQPWYSSPLLVENGIQYSFVTYVHVRNSEDGTIARKTDGKCNDVKSNSNGFEVENFSFLPKMIFEKRDKYMPHSRSIK</sequence>
<dbReference type="GO" id="GO:0009298">
    <property type="term" value="P:GDP-mannose biosynthetic process"/>
    <property type="evidence" value="ECO:0007669"/>
    <property type="project" value="UniProtKB-UniPathway"/>
</dbReference>
<reference evidence="12" key="1">
    <citation type="journal article" date="2019" name="Gigascience">
        <title>De novo genome assembly of the endangered Acer yangbiense, a plant species with extremely small populations endemic to Yunnan Province, China.</title>
        <authorList>
            <person name="Yang J."/>
            <person name="Wariss H.M."/>
            <person name="Tao L."/>
            <person name="Zhang R."/>
            <person name="Yun Q."/>
            <person name="Hollingsworth P."/>
            <person name="Dao Z."/>
            <person name="Luo G."/>
            <person name="Guo H."/>
            <person name="Ma Y."/>
            <person name="Sun W."/>
        </authorList>
    </citation>
    <scope>NUCLEOTIDE SEQUENCE [LARGE SCALE GENOMIC DNA]</scope>
    <source>
        <strain evidence="12">cv. br00</strain>
    </source>
</reference>
<evidence type="ECO:0000256" key="1">
    <source>
        <dbReference type="ARBA" id="ARBA00004823"/>
    </source>
</evidence>
<dbReference type="UniPathway" id="UPA00126">
    <property type="reaction ID" value="UER00930"/>
</dbReference>
<keyword evidence="12" id="KW-1185">Reference proteome</keyword>
<dbReference type="PRINTS" id="PR00070">
    <property type="entry name" value="DHFR"/>
</dbReference>
<dbReference type="GO" id="GO:0005525">
    <property type="term" value="F:GTP binding"/>
    <property type="evidence" value="ECO:0007669"/>
    <property type="project" value="UniProtKB-KW"/>
</dbReference>
<dbReference type="Gene3D" id="3.90.550.10">
    <property type="entry name" value="Spore Coat Polysaccharide Biosynthesis Protein SpsA, Chain A"/>
    <property type="match status" value="1"/>
</dbReference>
<dbReference type="GO" id="GO:0006730">
    <property type="term" value="P:one-carbon metabolic process"/>
    <property type="evidence" value="ECO:0007669"/>
    <property type="project" value="UniProtKB-KW"/>
</dbReference>
<dbReference type="InterPro" id="IPR005835">
    <property type="entry name" value="NTP_transferase_dom"/>
</dbReference>
<dbReference type="InterPro" id="IPR001796">
    <property type="entry name" value="DHFR_dom"/>
</dbReference>
<keyword evidence="7" id="KW-0521">NADP</keyword>
<dbReference type="CDD" id="cd00209">
    <property type="entry name" value="DHFR"/>
    <property type="match status" value="1"/>
</dbReference>
<keyword evidence="6" id="KW-0547">Nucleotide-binding</keyword>
<keyword evidence="3" id="KW-0554">One-carbon metabolism</keyword>
<evidence type="ECO:0000313" key="11">
    <source>
        <dbReference type="EMBL" id="KAB5544305.1"/>
    </source>
</evidence>
<dbReference type="InterPro" id="IPR024072">
    <property type="entry name" value="DHFR-like_dom_sf"/>
</dbReference>
<accession>A0A5N5LND3</accession>
<dbReference type="GO" id="GO:0004146">
    <property type="term" value="F:dihydrofolate reductase activity"/>
    <property type="evidence" value="ECO:0007669"/>
    <property type="project" value="InterPro"/>
</dbReference>
<dbReference type="SUPFAM" id="SSF53597">
    <property type="entry name" value="Dihydrofolate reductase-like"/>
    <property type="match status" value="1"/>
</dbReference>
<dbReference type="Proteomes" id="UP000326939">
    <property type="component" value="Chromosome 8"/>
</dbReference>
<gene>
    <name evidence="11" type="ORF">DKX38_012417</name>
</gene>